<evidence type="ECO:0000256" key="15">
    <source>
        <dbReference type="ARBA" id="ARBA00044771"/>
    </source>
</evidence>
<evidence type="ECO:0000256" key="5">
    <source>
        <dbReference type="ARBA" id="ARBA00022555"/>
    </source>
</evidence>
<protein>
    <recommendedName>
        <fullName evidence="3">Elongator complex protein 3</fullName>
        <ecNumber evidence="15">2.3.1.311</ecNumber>
    </recommendedName>
    <alternativeName>
        <fullName evidence="14">tRNA uridine(34) acetyltransferase</fullName>
    </alternativeName>
</protein>
<evidence type="ECO:0000256" key="9">
    <source>
        <dbReference type="ARBA" id="ARBA00022723"/>
    </source>
</evidence>
<feature type="binding site" evidence="17">
    <location>
        <position position="34"/>
    </location>
    <ligand>
        <name>[4Fe-4S] cluster</name>
        <dbReference type="ChEBI" id="CHEBI:49883"/>
        <note>4Fe-4S-S-AdoMet</note>
    </ligand>
</feature>
<keyword evidence="10" id="KW-0694">RNA-binding</keyword>
<dbReference type="CDD" id="cd01335">
    <property type="entry name" value="Radical_SAM"/>
    <property type="match status" value="1"/>
</dbReference>
<dbReference type="SFLD" id="SFLDG01086">
    <property type="entry name" value="elongater_protein-like"/>
    <property type="match status" value="1"/>
</dbReference>
<evidence type="ECO:0000256" key="16">
    <source>
        <dbReference type="ARBA" id="ARBA00047372"/>
    </source>
</evidence>
<dbReference type="Gene3D" id="3.40.630.30">
    <property type="match status" value="1"/>
</dbReference>
<organism evidence="20 21">
    <name type="scientific">Candidatus Korarchaeum cryptofilum</name>
    <dbReference type="NCBI Taxonomy" id="498846"/>
    <lineage>
        <taxon>Archaea</taxon>
        <taxon>Thermoproteota</taxon>
        <taxon>Candidatus Korarchaeia</taxon>
        <taxon>Candidatus Korarchaeales</taxon>
        <taxon>Candidatus Korarchaeaceae</taxon>
        <taxon>Candidatus Korarchaeum</taxon>
    </lineage>
</organism>
<dbReference type="GO" id="GO:0051539">
    <property type="term" value="F:4 iron, 4 sulfur cluster binding"/>
    <property type="evidence" value="ECO:0007669"/>
    <property type="project" value="UniProtKB-KW"/>
</dbReference>
<evidence type="ECO:0000256" key="13">
    <source>
        <dbReference type="ARBA" id="ARBA00023315"/>
    </source>
</evidence>
<keyword evidence="6" id="KW-0808">Transferase</keyword>
<comment type="cofactor">
    <cofactor evidence="17">
        <name>[4Fe-4S] cluster</name>
        <dbReference type="ChEBI" id="CHEBI:49883"/>
    </cofactor>
    <text evidence="17">Binds 1 [4Fe-4S] cluster. The cluster is coordinated with 3 cysteines and an exchangeable S-adenosyl-L-methionine.</text>
</comment>
<evidence type="ECO:0000259" key="18">
    <source>
        <dbReference type="PROSITE" id="PS51186"/>
    </source>
</evidence>
<dbReference type="Pfam" id="PF00583">
    <property type="entry name" value="Acetyltransf_1"/>
    <property type="match status" value="1"/>
</dbReference>
<evidence type="ECO:0000256" key="1">
    <source>
        <dbReference type="ARBA" id="ARBA00005043"/>
    </source>
</evidence>
<keyword evidence="8" id="KW-0819">tRNA processing</keyword>
<keyword evidence="7" id="KW-0949">S-adenosyl-L-methionine</keyword>
<dbReference type="PANTHER" id="PTHR11135">
    <property type="entry name" value="HISTONE ACETYLTRANSFERASE-RELATED"/>
    <property type="match status" value="1"/>
</dbReference>
<comment type="similarity">
    <text evidence="2">Belongs to the ELP3 family.</text>
</comment>
<evidence type="ECO:0000256" key="17">
    <source>
        <dbReference type="PIRSR" id="PIRSR005669-1"/>
    </source>
</evidence>
<comment type="catalytic activity">
    <reaction evidence="16">
        <text>uridine(34) in tRNA + acetyl-CoA + S-adenosyl-L-methionine + H2O = 5-(carboxymethyl)uridine(34) in tRNA + 5'-deoxyadenosine + L-methionine + CoA + 2 H(+)</text>
        <dbReference type="Rhea" id="RHEA:61020"/>
        <dbReference type="Rhea" id="RHEA-COMP:10407"/>
        <dbReference type="Rhea" id="RHEA-COMP:11727"/>
        <dbReference type="ChEBI" id="CHEBI:15377"/>
        <dbReference type="ChEBI" id="CHEBI:15378"/>
        <dbReference type="ChEBI" id="CHEBI:17319"/>
        <dbReference type="ChEBI" id="CHEBI:57287"/>
        <dbReference type="ChEBI" id="CHEBI:57288"/>
        <dbReference type="ChEBI" id="CHEBI:57844"/>
        <dbReference type="ChEBI" id="CHEBI:59789"/>
        <dbReference type="ChEBI" id="CHEBI:65315"/>
        <dbReference type="ChEBI" id="CHEBI:74882"/>
        <dbReference type="EC" id="2.3.1.311"/>
    </reaction>
    <physiologicalReaction direction="left-to-right" evidence="16">
        <dbReference type="Rhea" id="RHEA:61021"/>
    </physiologicalReaction>
</comment>
<dbReference type="PROSITE" id="PS51918">
    <property type="entry name" value="RADICAL_SAM"/>
    <property type="match status" value="1"/>
</dbReference>
<gene>
    <name evidence="20" type="ORF">D9Q81_09100</name>
</gene>
<comment type="pathway">
    <text evidence="1">tRNA modification; 5-methoxycarbonylmethyl-2-thiouridine-tRNA biosynthesis.</text>
</comment>
<evidence type="ECO:0000256" key="4">
    <source>
        <dbReference type="ARBA" id="ARBA00022485"/>
    </source>
</evidence>
<keyword evidence="5" id="KW-0820">tRNA-binding</keyword>
<dbReference type="Proteomes" id="UP000278149">
    <property type="component" value="Unassembled WGS sequence"/>
</dbReference>
<dbReference type="GO" id="GO:0000049">
    <property type="term" value="F:tRNA binding"/>
    <property type="evidence" value="ECO:0007669"/>
    <property type="project" value="UniProtKB-KW"/>
</dbReference>
<dbReference type="InterPro" id="IPR034687">
    <property type="entry name" value="ELP3-like"/>
</dbReference>
<dbReference type="PROSITE" id="PS51186">
    <property type="entry name" value="GNAT"/>
    <property type="match status" value="1"/>
</dbReference>
<evidence type="ECO:0000256" key="11">
    <source>
        <dbReference type="ARBA" id="ARBA00023004"/>
    </source>
</evidence>
<dbReference type="Pfam" id="PF16199">
    <property type="entry name" value="Radical_SAM_C"/>
    <property type="match status" value="1"/>
</dbReference>
<evidence type="ECO:0000256" key="7">
    <source>
        <dbReference type="ARBA" id="ARBA00022691"/>
    </source>
</evidence>
<dbReference type="GO" id="GO:0046872">
    <property type="term" value="F:metal ion binding"/>
    <property type="evidence" value="ECO:0007669"/>
    <property type="project" value="UniProtKB-KW"/>
</dbReference>
<evidence type="ECO:0000256" key="10">
    <source>
        <dbReference type="ARBA" id="ARBA00022884"/>
    </source>
</evidence>
<feature type="domain" description="Radical SAM core" evidence="19">
    <location>
        <begin position="9"/>
        <end position="280"/>
    </location>
</feature>
<dbReference type="InterPro" id="IPR007197">
    <property type="entry name" value="rSAM"/>
</dbReference>
<dbReference type="GO" id="GO:0002926">
    <property type="term" value="P:tRNA wobble base 5-methoxycarbonylmethyl-2-thiouridinylation"/>
    <property type="evidence" value="ECO:0007669"/>
    <property type="project" value="TreeGrafter"/>
</dbReference>
<feature type="binding site" evidence="17">
    <location>
        <position position="31"/>
    </location>
    <ligand>
        <name>[4Fe-4S] cluster</name>
        <dbReference type="ChEBI" id="CHEBI:49883"/>
        <note>4Fe-4S-S-AdoMet</note>
    </ligand>
</feature>
<evidence type="ECO:0000313" key="20">
    <source>
        <dbReference type="EMBL" id="RSN67166.1"/>
    </source>
</evidence>
<accession>A0A3R9PCL8</accession>
<keyword evidence="4" id="KW-0004">4Fe-4S</keyword>
<dbReference type="InterPro" id="IPR006638">
    <property type="entry name" value="Elp3/MiaA/NifB-like_rSAM"/>
</dbReference>
<dbReference type="InterPro" id="IPR032432">
    <property type="entry name" value="Radical_SAM_C"/>
</dbReference>
<evidence type="ECO:0000256" key="14">
    <source>
        <dbReference type="ARBA" id="ARBA00030769"/>
    </source>
</evidence>
<dbReference type="Gene3D" id="3.30.750.200">
    <property type="match status" value="1"/>
</dbReference>
<proteinExistence type="inferred from homology"/>
<dbReference type="GO" id="GO:0106261">
    <property type="term" value="F:tRNA uridine(34) acetyltransferase activity"/>
    <property type="evidence" value="ECO:0007669"/>
    <property type="project" value="UniProtKB-EC"/>
</dbReference>
<comment type="caution">
    <text evidence="20">The sequence shown here is derived from an EMBL/GenBank/DDBJ whole genome shotgun (WGS) entry which is preliminary data.</text>
</comment>
<keyword evidence="12 17" id="KW-0411">Iron-sulfur</keyword>
<dbReference type="SUPFAM" id="SSF102114">
    <property type="entry name" value="Radical SAM enzymes"/>
    <property type="match status" value="1"/>
</dbReference>
<dbReference type="EC" id="2.3.1.311" evidence="15"/>
<feature type="domain" description="N-acetyltransferase" evidence="18">
    <location>
        <begin position="323"/>
        <end position="470"/>
    </location>
</feature>
<dbReference type="InterPro" id="IPR039661">
    <property type="entry name" value="ELP3"/>
</dbReference>
<evidence type="ECO:0000256" key="8">
    <source>
        <dbReference type="ARBA" id="ARBA00022694"/>
    </source>
</evidence>
<name>A0A3R9PCL8_9CREN</name>
<dbReference type="Pfam" id="PF04055">
    <property type="entry name" value="Radical_SAM"/>
    <property type="match status" value="1"/>
</dbReference>
<sequence length="471" mass="53472">MLRGASKSRIASGVAVVSIAARPFPCPHGRCIYCPGGGKTPQSYVEMSPIVIRGSKLNYDPYFQVTQRLMDFSSIGVHPSKVELIIMGGTFNAQPFDYQEWFVKRALDAMNSYMGPEVRSRSLIEAQELNETSSVRCVAMTLETRPDWAMEDHVDKMLYLGFTRVELGVQSIYEDVLERVRRGHSTIDTIVATRILKDSAYKVGYHLMPGLPGSDLDRDLEALRIVLSDPSFRPDMLKIYPTLVIPGTPLYDMWRRGEYEGLTDEEFEEFLSKALPMIPRWVRLQHVQRDIPEGFIAAGPKRRNLRQIVEEKLLKIGTKVEEIRFREAGRVAHKGLSPDYSSTRIEVIEYEASGGTEFFLSVVDRNDVLIGILRLRIPSPLAHRWEVDERTSLIRELHVYGRMVPIGMSSGEEAQHRGYGASLVREAERISLELGMRKILVISGIGAREYFKKLGYEKVRGSFYMKKDLSG</sequence>
<evidence type="ECO:0000256" key="6">
    <source>
        <dbReference type="ARBA" id="ARBA00022679"/>
    </source>
</evidence>
<dbReference type="SMART" id="SM00729">
    <property type="entry name" value="Elp3"/>
    <property type="match status" value="1"/>
</dbReference>
<dbReference type="EMBL" id="RCOR01000049">
    <property type="protein sequence ID" value="RSN67166.1"/>
    <property type="molecule type" value="Genomic_DNA"/>
</dbReference>
<dbReference type="GO" id="GO:0005737">
    <property type="term" value="C:cytoplasm"/>
    <property type="evidence" value="ECO:0007669"/>
    <property type="project" value="TreeGrafter"/>
</dbReference>
<evidence type="ECO:0000256" key="3">
    <source>
        <dbReference type="ARBA" id="ARBA00020266"/>
    </source>
</evidence>
<dbReference type="AlphaFoldDB" id="A0A3R9PCL8"/>
<evidence type="ECO:0000259" key="19">
    <source>
        <dbReference type="PROSITE" id="PS51918"/>
    </source>
</evidence>
<dbReference type="RefSeq" id="WP_125742950.1">
    <property type="nucleotide sequence ID" value="NZ_RCOR01000049.1"/>
</dbReference>
<reference evidence="20 21" key="1">
    <citation type="submission" date="2018-10" db="EMBL/GenBank/DDBJ databases">
        <title>Co-occurring genomic capacity for anaerobic methane metabolism and dissimilatory sulfite reduction discovered in the Korarchaeota.</title>
        <authorList>
            <person name="Mckay L.J."/>
            <person name="Dlakic M."/>
            <person name="Fields M.W."/>
            <person name="Delmont T.O."/>
            <person name="Eren A.M."/>
            <person name="Jay Z.J."/>
            <person name="Klingelsmith K.B."/>
            <person name="Rusch D.B."/>
            <person name="Inskeep W.P."/>
        </authorList>
    </citation>
    <scope>NUCLEOTIDE SEQUENCE [LARGE SCALE GENOMIC DNA]</scope>
    <source>
        <strain evidence="20 21">WS</strain>
    </source>
</reference>
<evidence type="ECO:0000256" key="12">
    <source>
        <dbReference type="ARBA" id="ARBA00023014"/>
    </source>
</evidence>
<dbReference type="NCBIfam" id="TIGR01211">
    <property type="entry name" value="ELP3"/>
    <property type="match status" value="1"/>
</dbReference>
<evidence type="ECO:0000256" key="2">
    <source>
        <dbReference type="ARBA" id="ARBA00005494"/>
    </source>
</evidence>
<feature type="binding site" evidence="17">
    <location>
        <position position="26"/>
    </location>
    <ligand>
        <name>[4Fe-4S] cluster</name>
        <dbReference type="ChEBI" id="CHEBI:49883"/>
        <note>4Fe-4S-S-AdoMet</note>
    </ligand>
</feature>
<dbReference type="InterPro" id="IPR016181">
    <property type="entry name" value="Acyl_CoA_acyltransferase"/>
</dbReference>
<dbReference type="SUPFAM" id="SSF55729">
    <property type="entry name" value="Acyl-CoA N-acyltransferases (Nat)"/>
    <property type="match status" value="1"/>
</dbReference>
<dbReference type="InterPro" id="IPR000182">
    <property type="entry name" value="GNAT_dom"/>
</dbReference>
<evidence type="ECO:0000313" key="21">
    <source>
        <dbReference type="Proteomes" id="UP000278149"/>
    </source>
</evidence>
<keyword evidence="13" id="KW-0012">Acyltransferase</keyword>
<dbReference type="InterPro" id="IPR058240">
    <property type="entry name" value="rSAM_sf"/>
</dbReference>
<dbReference type="SFLD" id="SFLDF00344">
    <property type="entry name" value="ELP3-like"/>
    <property type="match status" value="1"/>
</dbReference>
<dbReference type="PANTHER" id="PTHR11135:SF0">
    <property type="entry name" value="ELONGATOR COMPLEX PROTEIN 3"/>
    <property type="match status" value="1"/>
</dbReference>
<keyword evidence="9 17" id="KW-0479">Metal-binding</keyword>
<dbReference type="PIRSF" id="PIRSF005669">
    <property type="entry name" value="Hist_AcTrfase_ELP3"/>
    <property type="match status" value="1"/>
</dbReference>
<dbReference type="SFLD" id="SFLDS00029">
    <property type="entry name" value="Radical_SAM"/>
    <property type="match status" value="1"/>
</dbReference>
<keyword evidence="11 17" id="KW-0408">Iron</keyword>